<proteinExistence type="predicted"/>
<reference evidence="3" key="1">
    <citation type="submission" date="2018-12" db="EMBL/GenBank/DDBJ databases">
        <title>Tengunoibacter tsumagoiensis gen. nov., sp. nov., Dictyobacter kobayashii sp. nov., D. alpinus sp. nov., and D. joshuensis sp. nov. and description of Dictyobacteraceae fam. nov. within the order Ktedonobacterales isolated from Tengu-no-mugimeshi.</title>
        <authorList>
            <person name="Wang C.M."/>
            <person name="Zheng Y."/>
            <person name="Sakai Y."/>
            <person name="Toyoda A."/>
            <person name="Minakuchi Y."/>
            <person name="Abe K."/>
            <person name="Yokota A."/>
            <person name="Yabe S."/>
        </authorList>
    </citation>
    <scope>NUCLEOTIDE SEQUENCE [LARGE SCALE GENOMIC DNA]</scope>
    <source>
        <strain evidence="3">Uno11</strain>
    </source>
</reference>
<evidence type="ECO:0008006" key="4">
    <source>
        <dbReference type="Google" id="ProtNLM"/>
    </source>
</evidence>
<keyword evidence="1" id="KW-1133">Transmembrane helix</keyword>
<accession>A0A402AJS3</accession>
<feature type="transmembrane region" description="Helical" evidence="1">
    <location>
        <begin position="85"/>
        <end position="109"/>
    </location>
</feature>
<dbReference type="OrthoDB" id="161090at2"/>
<name>A0A402AJS3_9CHLR</name>
<feature type="transmembrane region" description="Helical" evidence="1">
    <location>
        <begin position="116"/>
        <end position="139"/>
    </location>
</feature>
<feature type="transmembrane region" description="Helical" evidence="1">
    <location>
        <begin position="41"/>
        <end position="65"/>
    </location>
</feature>
<keyword evidence="1" id="KW-0472">Membrane</keyword>
<sequence length="200" mass="21123">MSNSEKHYPTSRPDSVASDADYIDEREYVEAPSLPPNGLTVALGVGCVGGVLAALLSIATTLFNASAFQEVARLGDKISYGTAQYIAGLTCLTYTVTLILAFVAGYVVGKRAVRRLYGFYAGALVGAISYLGSSLVQYIPNYPGHISSSAVSASALSGTLVLLLFALIWAVVGALIGLWGAFTTTKRHPYYLAKQAQVEE</sequence>
<dbReference type="RefSeq" id="WP_126551238.1">
    <property type="nucleotide sequence ID" value="NZ_BIFS01000001.1"/>
</dbReference>
<keyword evidence="3" id="KW-1185">Reference proteome</keyword>
<comment type="caution">
    <text evidence="2">The sequence shown here is derived from an EMBL/GenBank/DDBJ whole genome shotgun (WGS) entry which is preliminary data.</text>
</comment>
<protein>
    <recommendedName>
        <fullName evidence="4">Major facilitator superfamily (MFS) profile domain-containing protein</fullName>
    </recommendedName>
</protein>
<dbReference type="Proteomes" id="UP000287188">
    <property type="component" value="Unassembled WGS sequence"/>
</dbReference>
<evidence type="ECO:0000313" key="2">
    <source>
        <dbReference type="EMBL" id="GCE19352.1"/>
    </source>
</evidence>
<gene>
    <name evidence="2" type="ORF">KDK_31520</name>
</gene>
<feature type="transmembrane region" description="Helical" evidence="1">
    <location>
        <begin position="159"/>
        <end position="182"/>
    </location>
</feature>
<keyword evidence="1" id="KW-0812">Transmembrane</keyword>
<organism evidence="2 3">
    <name type="scientific">Dictyobacter kobayashii</name>
    <dbReference type="NCBI Taxonomy" id="2014872"/>
    <lineage>
        <taxon>Bacteria</taxon>
        <taxon>Bacillati</taxon>
        <taxon>Chloroflexota</taxon>
        <taxon>Ktedonobacteria</taxon>
        <taxon>Ktedonobacterales</taxon>
        <taxon>Dictyobacteraceae</taxon>
        <taxon>Dictyobacter</taxon>
    </lineage>
</organism>
<dbReference type="EMBL" id="BIFS01000001">
    <property type="protein sequence ID" value="GCE19352.1"/>
    <property type="molecule type" value="Genomic_DNA"/>
</dbReference>
<evidence type="ECO:0000313" key="3">
    <source>
        <dbReference type="Proteomes" id="UP000287188"/>
    </source>
</evidence>
<evidence type="ECO:0000256" key="1">
    <source>
        <dbReference type="SAM" id="Phobius"/>
    </source>
</evidence>
<dbReference type="AlphaFoldDB" id="A0A402AJS3"/>